<keyword evidence="2" id="KW-0472">Membrane</keyword>
<proteinExistence type="predicted"/>
<dbReference type="SMART" id="SM00710">
    <property type="entry name" value="PbH1"/>
    <property type="match status" value="5"/>
</dbReference>
<evidence type="ECO:0000259" key="3">
    <source>
        <dbReference type="Pfam" id="PF13229"/>
    </source>
</evidence>
<dbReference type="InterPro" id="IPR006626">
    <property type="entry name" value="PbH1"/>
</dbReference>
<dbReference type="InterPro" id="IPR011050">
    <property type="entry name" value="Pectin_lyase_fold/virulence"/>
</dbReference>
<feature type="compositionally biased region" description="Low complexity" evidence="1">
    <location>
        <begin position="402"/>
        <end position="413"/>
    </location>
</feature>
<gene>
    <name evidence="4" type="ORF">SCHPADRAFT_831467</name>
</gene>
<evidence type="ECO:0000313" key="4">
    <source>
        <dbReference type="EMBL" id="KLO11233.1"/>
    </source>
</evidence>
<keyword evidence="5" id="KW-1185">Reference proteome</keyword>
<dbReference type="Proteomes" id="UP000053477">
    <property type="component" value="Unassembled WGS sequence"/>
</dbReference>
<evidence type="ECO:0000313" key="5">
    <source>
        <dbReference type="Proteomes" id="UP000053477"/>
    </source>
</evidence>
<reference evidence="4 5" key="1">
    <citation type="submission" date="2015-04" db="EMBL/GenBank/DDBJ databases">
        <title>Complete genome sequence of Schizopora paradoxa KUC8140, a cosmopolitan wood degrader in East Asia.</title>
        <authorList>
            <consortium name="DOE Joint Genome Institute"/>
            <person name="Min B."/>
            <person name="Park H."/>
            <person name="Jang Y."/>
            <person name="Kim J.-J."/>
            <person name="Kim K.H."/>
            <person name="Pangilinan J."/>
            <person name="Lipzen A."/>
            <person name="Riley R."/>
            <person name="Grigoriev I.V."/>
            <person name="Spatafora J.W."/>
            <person name="Choi I.-G."/>
        </authorList>
    </citation>
    <scope>NUCLEOTIDE SEQUENCE [LARGE SCALE GENOMIC DNA]</scope>
    <source>
        <strain evidence="4 5">KUC8140</strain>
    </source>
</reference>
<feature type="domain" description="Right handed beta helix" evidence="3">
    <location>
        <begin position="155"/>
        <end position="328"/>
    </location>
</feature>
<protein>
    <recommendedName>
        <fullName evidence="3">Right handed beta helix domain-containing protein</fullName>
    </recommendedName>
</protein>
<dbReference type="InterPro" id="IPR039448">
    <property type="entry name" value="Beta_helix"/>
</dbReference>
<dbReference type="AlphaFoldDB" id="A0A0H2RP29"/>
<name>A0A0H2RP29_9AGAM</name>
<dbReference type="InParanoid" id="A0A0H2RP29"/>
<dbReference type="Gene3D" id="2.160.20.10">
    <property type="entry name" value="Single-stranded right-handed beta-helix, Pectin lyase-like"/>
    <property type="match status" value="1"/>
</dbReference>
<organism evidence="4 5">
    <name type="scientific">Schizopora paradoxa</name>
    <dbReference type="NCBI Taxonomy" id="27342"/>
    <lineage>
        <taxon>Eukaryota</taxon>
        <taxon>Fungi</taxon>
        <taxon>Dikarya</taxon>
        <taxon>Basidiomycota</taxon>
        <taxon>Agaricomycotina</taxon>
        <taxon>Agaricomycetes</taxon>
        <taxon>Hymenochaetales</taxon>
        <taxon>Schizoporaceae</taxon>
        <taxon>Schizopora</taxon>
    </lineage>
</organism>
<dbReference type="EMBL" id="KQ086005">
    <property type="protein sequence ID" value="KLO11233.1"/>
    <property type="molecule type" value="Genomic_DNA"/>
</dbReference>
<dbReference type="SUPFAM" id="SSF51126">
    <property type="entry name" value="Pectin lyase-like"/>
    <property type="match status" value="1"/>
</dbReference>
<keyword evidence="2" id="KW-0812">Transmembrane</keyword>
<evidence type="ECO:0000256" key="2">
    <source>
        <dbReference type="SAM" id="Phobius"/>
    </source>
</evidence>
<feature type="region of interest" description="Disordered" evidence="1">
    <location>
        <begin position="388"/>
        <end position="413"/>
    </location>
</feature>
<dbReference type="InterPro" id="IPR012334">
    <property type="entry name" value="Pectin_lyas_fold"/>
</dbReference>
<dbReference type="Pfam" id="PF13229">
    <property type="entry name" value="Beta_helix"/>
    <property type="match status" value="1"/>
</dbReference>
<feature type="transmembrane region" description="Helical" evidence="2">
    <location>
        <begin position="418"/>
        <end position="438"/>
    </location>
</feature>
<dbReference type="OrthoDB" id="2587928at2759"/>
<accession>A0A0H2RP29</accession>
<sequence length="478" mass="50973">MTRRDDSSCFDPSPVITITDRMNTALNSSGAGYILSLCPSTIYPIVAPLVFKFPDQEISTQGYPTGDERATLVIQGPVFNGTGHTTAIDGTGPNCDGAKIRHIQINGTRLGGTKLNGGANIEMGNNNADQLIEYVRSYDPRSWSCMHVTEGSKMCSNATVQNNDVGPCGLDGFNQWADGISYSCWNGLVQNNMINNPTDGGIVLFGAPGTLVRNNTIWIEKQTLLGGINLVDYGPFNGSFTGVVVENNTIFGGFADGTPTGNETKGDDEFDAIIKMGIAIGPRTWFGNHYGNNVSFSAIVRNNQFTGAFGYGIAMSGARNFTVEGNTLIGNTSFIGSRGPNCSSVDQTPTPAAFVMDQNTVTQSTTQSDFVNIQDGDTLTCIEPPTDGDYWPFGGNPGDTVSSSTSSSSSHSSTGRTVGLVLGILGGILFVAALSWFVRKRALTRMEQNRAARAQDADIYTQNYKHGSVEKRDANLAL</sequence>
<dbReference type="STRING" id="27342.A0A0H2RP29"/>
<evidence type="ECO:0000256" key="1">
    <source>
        <dbReference type="SAM" id="MobiDB-lite"/>
    </source>
</evidence>
<keyword evidence="2" id="KW-1133">Transmembrane helix</keyword>